<evidence type="ECO:0000313" key="3">
    <source>
        <dbReference type="Proteomes" id="UP000593567"/>
    </source>
</evidence>
<dbReference type="Proteomes" id="UP000593567">
    <property type="component" value="Unassembled WGS sequence"/>
</dbReference>
<name>A0A7J7ISI4_BUGNE</name>
<dbReference type="EMBL" id="VXIV02003457">
    <property type="protein sequence ID" value="KAF6016850.1"/>
    <property type="molecule type" value="Genomic_DNA"/>
</dbReference>
<evidence type="ECO:0000313" key="2">
    <source>
        <dbReference type="EMBL" id="KAF6016850.1"/>
    </source>
</evidence>
<dbReference type="Gene3D" id="1.10.150.810">
    <property type="match status" value="1"/>
</dbReference>
<protein>
    <submittedName>
        <fullName evidence="2">Uncharacterized protein</fullName>
    </submittedName>
</protein>
<proteinExistence type="predicted"/>
<organism evidence="2 3">
    <name type="scientific">Bugula neritina</name>
    <name type="common">Brown bryozoan</name>
    <name type="synonym">Sertularia neritina</name>
    <dbReference type="NCBI Taxonomy" id="10212"/>
    <lineage>
        <taxon>Eukaryota</taxon>
        <taxon>Metazoa</taxon>
        <taxon>Spiralia</taxon>
        <taxon>Lophotrochozoa</taxon>
        <taxon>Bryozoa</taxon>
        <taxon>Gymnolaemata</taxon>
        <taxon>Cheilostomatida</taxon>
        <taxon>Flustrina</taxon>
        <taxon>Buguloidea</taxon>
        <taxon>Bugulidae</taxon>
        <taxon>Bugula</taxon>
    </lineage>
</organism>
<dbReference type="OrthoDB" id="1747274at2759"/>
<evidence type="ECO:0000256" key="1">
    <source>
        <dbReference type="SAM" id="MobiDB-lite"/>
    </source>
</evidence>
<sequence length="75" mass="7742">MAAASTAEGQTSTMEDQTSTTEGQTSTPEGQTLSGGNTKAMAARIGLNDNKAGMKGLDKDKINKIILEASKGMYS</sequence>
<feature type="compositionally biased region" description="Polar residues" evidence="1">
    <location>
        <begin position="7"/>
        <end position="37"/>
    </location>
</feature>
<keyword evidence="3" id="KW-1185">Reference proteome</keyword>
<feature type="region of interest" description="Disordered" evidence="1">
    <location>
        <begin position="1"/>
        <end position="40"/>
    </location>
</feature>
<dbReference type="AlphaFoldDB" id="A0A7J7ISI4"/>
<gene>
    <name evidence="2" type="ORF">EB796_024831</name>
</gene>
<reference evidence="2" key="1">
    <citation type="submission" date="2020-06" db="EMBL/GenBank/DDBJ databases">
        <title>Draft genome of Bugula neritina, a colonial animal packing powerful symbionts and potential medicines.</title>
        <authorList>
            <person name="Rayko M."/>
        </authorList>
    </citation>
    <scope>NUCLEOTIDE SEQUENCE [LARGE SCALE GENOMIC DNA]</scope>
    <source>
        <strain evidence="2">Kwan_BN1</strain>
    </source>
</reference>
<accession>A0A7J7ISI4</accession>
<comment type="caution">
    <text evidence="2">The sequence shown here is derived from an EMBL/GenBank/DDBJ whole genome shotgun (WGS) entry which is preliminary data.</text>
</comment>